<sequence length="38" mass="4572">MEFVVIAKQKMGFKFIISFCFLIMKDKKISDLFKLQVR</sequence>
<evidence type="ECO:0000313" key="1">
    <source>
        <dbReference type="EMBL" id="AVX44147.1"/>
    </source>
</evidence>
<gene>
    <name evidence="1" type="ORF">CCS77_1086</name>
</gene>
<reference evidence="1 2" key="1">
    <citation type="journal article" date="2018" name="Emerg. Microbes Infect.">
        <title>Genomic analysis of oral Campylobacter concisus strains identified a potential bacterial molecular marker associated with active Crohn's disease.</title>
        <authorList>
            <person name="Liu F."/>
            <person name="Ma R."/>
            <person name="Tay C.Y.A."/>
            <person name="Octavia S."/>
            <person name="Lan R."/>
            <person name="Chung H.K.L."/>
            <person name="Riordan S.M."/>
            <person name="Grimm M.C."/>
            <person name="Leong R.W."/>
            <person name="Tanaka M.M."/>
            <person name="Connor S."/>
            <person name="Zhang L."/>
        </authorList>
    </citation>
    <scope>NUCLEOTIDE SEQUENCE [LARGE SCALE GENOMIC DNA]</scope>
    <source>
        <strain evidence="1 2">P2CDO4</strain>
    </source>
</reference>
<evidence type="ECO:0000313" key="2">
    <source>
        <dbReference type="Proteomes" id="UP000241854"/>
    </source>
</evidence>
<dbReference type="EMBL" id="CP021642">
    <property type="protein sequence ID" value="AVX44147.1"/>
    <property type="molecule type" value="Genomic_DNA"/>
</dbReference>
<proteinExistence type="predicted"/>
<dbReference type="AlphaFoldDB" id="A0A2R4P0D1"/>
<organism evidence="1 2">
    <name type="scientific">Campylobacter concisus</name>
    <dbReference type="NCBI Taxonomy" id="199"/>
    <lineage>
        <taxon>Bacteria</taxon>
        <taxon>Pseudomonadati</taxon>
        <taxon>Campylobacterota</taxon>
        <taxon>Epsilonproteobacteria</taxon>
        <taxon>Campylobacterales</taxon>
        <taxon>Campylobacteraceae</taxon>
        <taxon>Campylobacter</taxon>
    </lineage>
</organism>
<dbReference type="Proteomes" id="UP000241854">
    <property type="component" value="Chromosome"/>
</dbReference>
<name>A0A2R4P0D1_9BACT</name>
<accession>A0A2R4P0D1</accession>
<protein>
    <submittedName>
        <fullName evidence="1">Uncharacterized protein</fullName>
    </submittedName>
</protein>